<evidence type="ECO:0000256" key="19">
    <source>
        <dbReference type="RuleBase" id="RU000591"/>
    </source>
</evidence>
<comment type="subunit">
    <text evidence="14 15">Homohexamer. Organized in a ring with a central cavity.</text>
</comment>
<dbReference type="GO" id="GO:0004252">
    <property type="term" value="F:serine-type endopeptidase activity"/>
    <property type="evidence" value="ECO:0007669"/>
    <property type="project" value="UniProtKB-UniRule"/>
</dbReference>
<dbReference type="InterPro" id="IPR008269">
    <property type="entry name" value="Lon_proteolytic"/>
</dbReference>
<dbReference type="RefSeq" id="WP_148566666.1">
    <property type="nucleotide sequence ID" value="NZ_RXYA01000005.1"/>
</dbReference>
<name>A0A923HS67_9FIRM</name>
<dbReference type="SUPFAM" id="SSF52540">
    <property type="entry name" value="P-loop containing nucleoside triphosphate hydrolases"/>
    <property type="match status" value="1"/>
</dbReference>
<evidence type="ECO:0000256" key="11">
    <source>
        <dbReference type="ARBA" id="ARBA00066743"/>
    </source>
</evidence>
<evidence type="ECO:0000313" key="22">
    <source>
        <dbReference type="EMBL" id="MBC3887678.1"/>
    </source>
</evidence>
<sequence length="795" mass="88500">MNVLEIKNAPLIPITETVIYPGISTRIFVNDDIGNNIKELIVKNNTLAIGLSTKDYKGLVQLTADSFFRIGVLMKFDNIQKSDTGFVIDITTINRVKIYDFTFEEKQITASYSDQEDIMDITEAEQQEMILYIKGLMKDLSNKFKGAEYFISILEGLPSLEELMGYTVPMMGIPLKSKQDLLEIDSIKERTLNFIDYIVREKDSVHLQLEISKKYSQRKDKSYREAMLREQLKNIKAELGEMDGDVEEDEDYRTHVLESDMPEDVKKIALKEVHKLENTPPNSGEGNVIMNYLDLLLEMPWVSEKKEIDIEHARKVLDSHHYGIDDVKKRIIEHLAVMKLKEDKQGSILLLVGPPGTGKTSLGKSIAEAIDRKYVRASLGGVRDEAEIRGHRKTYLGAMPGRIIKGICNAEAKNPVFVLDEIDKMGISNQGDPGAALLEVLDPEQNNSFSDHYLEIPYDLSDVFFIATANDLSTIPAPLLDRAEIIELSSYTNGEKKRIAIDHLLPKVLEEHGLTDQMLQIEETAIEAIIENYTAEAGVRGLTKQLAKISRFVSEKIVSKTAELPFIVTTENLSDVLGNKTRRHEKAGENNKPGVVTGMAWTTVGGEILFIEASLMPGSGKLTLTGQLGDVMQESATIAMSLIRSHLGELANGFDYFKYDTHIHVPSGSTPKDGPSAGVALTTALASLILGKQVDSKLSMTGEITLSGQVLPVGGIKEKVIAAQRSGIKTILLPKDNERDVPDIPDEVRNELTFKYVSSIEDVFKEALGIELPEPKLVLNRPNMEPKSQLNMLKK</sequence>
<dbReference type="PANTHER" id="PTHR10046">
    <property type="entry name" value="ATP DEPENDENT LON PROTEASE FAMILY MEMBER"/>
    <property type="match status" value="1"/>
</dbReference>
<evidence type="ECO:0000256" key="18">
    <source>
        <dbReference type="PROSITE-ProRule" id="PRU01122"/>
    </source>
</evidence>
<dbReference type="InterPro" id="IPR046336">
    <property type="entry name" value="Lon_prtase_N_sf"/>
</dbReference>
<proteinExistence type="evidence at transcript level"/>
<dbReference type="AlphaFoldDB" id="A0A923HS67"/>
<feature type="domain" description="Lon proteolytic" evidence="20">
    <location>
        <begin position="590"/>
        <end position="770"/>
    </location>
</feature>
<dbReference type="InterPro" id="IPR003959">
    <property type="entry name" value="ATPase_AAA_core"/>
</dbReference>
<evidence type="ECO:0000256" key="17">
    <source>
        <dbReference type="PIRSR" id="PIRSR001174-2"/>
    </source>
</evidence>
<evidence type="ECO:0000256" key="2">
    <source>
        <dbReference type="ARBA" id="ARBA00022490"/>
    </source>
</evidence>
<dbReference type="Pfam" id="PF22667">
    <property type="entry name" value="Lon_lid"/>
    <property type="match status" value="1"/>
</dbReference>
<dbReference type="Pfam" id="PF02190">
    <property type="entry name" value="LON_substr_bdg"/>
    <property type="match status" value="1"/>
</dbReference>
<evidence type="ECO:0000313" key="23">
    <source>
        <dbReference type="Proteomes" id="UP000616595"/>
    </source>
</evidence>
<dbReference type="GO" id="GO:0004176">
    <property type="term" value="F:ATP-dependent peptidase activity"/>
    <property type="evidence" value="ECO:0007669"/>
    <property type="project" value="UniProtKB-UniRule"/>
</dbReference>
<evidence type="ECO:0000256" key="3">
    <source>
        <dbReference type="ARBA" id="ARBA00022670"/>
    </source>
</evidence>
<dbReference type="GO" id="GO:0016887">
    <property type="term" value="F:ATP hydrolysis activity"/>
    <property type="evidence" value="ECO:0007669"/>
    <property type="project" value="UniProtKB-UniRule"/>
</dbReference>
<evidence type="ECO:0000256" key="1">
    <source>
        <dbReference type="ARBA" id="ARBA00004496"/>
    </source>
</evidence>
<dbReference type="InterPro" id="IPR054594">
    <property type="entry name" value="Lon_lid"/>
</dbReference>
<keyword evidence="2 14" id="KW-0963">Cytoplasm</keyword>
<dbReference type="PROSITE" id="PS51787">
    <property type="entry name" value="LON_N"/>
    <property type="match status" value="1"/>
</dbReference>
<dbReference type="Gene3D" id="1.20.58.1480">
    <property type="match status" value="1"/>
</dbReference>
<dbReference type="PROSITE" id="PS51786">
    <property type="entry name" value="LON_PROTEOLYTIC"/>
    <property type="match status" value="1"/>
</dbReference>
<dbReference type="GO" id="GO:0043565">
    <property type="term" value="F:sequence-specific DNA binding"/>
    <property type="evidence" value="ECO:0007669"/>
    <property type="project" value="UniProtKB-UniRule"/>
</dbReference>
<dbReference type="Gene3D" id="1.20.5.5270">
    <property type="match status" value="1"/>
</dbReference>
<keyword evidence="8 14" id="KW-0346">Stress response</keyword>
<feature type="binding site" evidence="14 17">
    <location>
        <begin position="353"/>
        <end position="360"/>
    </location>
    <ligand>
        <name>ATP</name>
        <dbReference type="ChEBI" id="CHEBI:30616"/>
    </ligand>
</feature>
<dbReference type="Gene3D" id="1.10.8.60">
    <property type="match status" value="1"/>
</dbReference>
<reference evidence="22" key="2">
    <citation type="submission" date="2020-10" db="EMBL/GenBank/DDBJ databases">
        <title>Comparative genomics of the Acetobacterium genus.</title>
        <authorList>
            <person name="Marshall C."/>
            <person name="May H."/>
            <person name="Norman S."/>
        </authorList>
    </citation>
    <scope>NUCLEOTIDE SEQUENCE</scope>
    <source>
        <strain evidence="22">DER-2019</strain>
    </source>
</reference>
<dbReference type="SUPFAM" id="SSF54211">
    <property type="entry name" value="Ribosomal protein S5 domain 2-like"/>
    <property type="match status" value="1"/>
</dbReference>
<comment type="similarity">
    <text evidence="14 15 18 19">Belongs to the peptidase S16 family.</text>
</comment>
<protein>
    <recommendedName>
        <fullName evidence="12 14">Lon protease</fullName>
        <ecNumber evidence="11 14">3.4.21.53</ecNumber>
    </recommendedName>
    <alternativeName>
        <fullName evidence="13 14">ATP-dependent protease La</fullName>
    </alternativeName>
</protein>
<dbReference type="InterPro" id="IPR008268">
    <property type="entry name" value="Peptidase_S16_AS"/>
</dbReference>
<dbReference type="HAMAP" id="MF_01973">
    <property type="entry name" value="lon_bact"/>
    <property type="match status" value="1"/>
</dbReference>
<dbReference type="GO" id="GO:0034605">
    <property type="term" value="P:cellular response to heat"/>
    <property type="evidence" value="ECO:0007669"/>
    <property type="project" value="UniProtKB-UniRule"/>
</dbReference>
<keyword evidence="6 14" id="KW-0720">Serine protease</keyword>
<evidence type="ECO:0000256" key="7">
    <source>
        <dbReference type="ARBA" id="ARBA00022840"/>
    </source>
</evidence>
<dbReference type="Gene3D" id="3.40.50.300">
    <property type="entry name" value="P-loop containing nucleotide triphosphate hydrolases"/>
    <property type="match status" value="1"/>
</dbReference>
<keyword evidence="5 14" id="KW-0378">Hydrolase</keyword>
<evidence type="ECO:0000256" key="8">
    <source>
        <dbReference type="ARBA" id="ARBA00023016"/>
    </source>
</evidence>
<comment type="subcellular location">
    <subcellularLocation>
        <location evidence="1 14 15">Cytoplasm</location>
    </subcellularLocation>
</comment>
<dbReference type="InterPro" id="IPR014721">
    <property type="entry name" value="Ribsml_uS5_D2-typ_fold_subgr"/>
</dbReference>
<reference evidence="22" key="1">
    <citation type="submission" date="2019-10" db="EMBL/GenBank/DDBJ databases">
        <authorList>
            <person name="Ross D.E."/>
            <person name="Gulliver D."/>
        </authorList>
    </citation>
    <scope>NUCLEOTIDE SEQUENCE</scope>
    <source>
        <strain evidence="22">DER-2019</strain>
    </source>
</reference>
<evidence type="ECO:0000256" key="12">
    <source>
        <dbReference type="ARBA" id="ARBA00071934"/>
    </source>
</evidence>
<dbReference type="Pfam" id="PF00004">
    <property type="entry name" value="AAA"/>
    <property type="match status" value="1"/>
</dbReference>
<evidence type="ECO:0000259" key="21">
    <source>
        <dbReference type="PROSITE" id="PS51787"/>
    </source>
</evidence>
<organism evidence="22 23">
    <name type="scientific">Acetobacterium paludosum</name>
    <dbReference type="NCBI Taxonomy" id="52693"/>
    <lineage>
        <taxon>Bacteria</taxon>
        <taxon>Bacillati</taxon>
        <taxon>Bacillota</taxon>
        <taxon>Clostridia</taxon>
        <taxon>Eubacteriales</taxon>
        <taxon>Eubacteriaceae</taxon>
        <taxon>Acetobacterium</taxon>
    </lineage>
</organism>
<evidence type="ECO:0000256" key="10">
    <source>
        <dbReference type="ARBA" id="ARBA00053875"/>
    </source>
</evidence>
<feature type="active site" evidence="14 16">
    <location>
        <position position="676"/>
    </location>
</feature>
<comment type="caution">
    <text evidence="22">The sequence shown here is derived from an EMBL/GenBank/DDBJ whole genome shotgun (WGS) entry which is preliminary data.</text>
</comment>
<dbReference type="EMBL" id="WJBD01000004">
    <property type="protein sequence ID" value="MBC3887678.1"/>
    <property type="molecule type" value="Genomic_DNA"/>
</dbReference>
<dbReference type="GO" id="GO:0005524">
    <property type="term" value="F:ATP binding"/>
    <property type="evidence" value="ECO:0007669"/>
    <property type="project" value="UniProtKB-UniRule"/>
</dbReference>
<gene>
    <name evidence="14 22" type="primary">lon</name>
    <name evidence="22" type="ORF">GH810_05085</name>
</gene>
<dbReference type="SUPFAM" id="SSF88697">
    <property type="entry name" value="PUA domain-like"/>
    <property type="match status" value="1"/>
</dbReference>
<dbReference type="SMART" id="SM00464">
    <property type="entry name" value="LON"/>
    <property type="match status" value="1"/>
</dbReference>
<dbReference type="InterPro" id="IPR003593">
    <property type="entry name" value="AAA+_ATPase"/>
</dbReference>
<evidence type="ECO:0000256" key="5">
    <source>
        <dbReference type="ARBA" id="ARBA00022801"/>
    </source>
</evidence>
<evidence type="ECO:0000256" key="13">
    <source>
        <dbReference type="ARBA" id="ARBA00082722"/>
    </source>
</evidence>
<evidence type="ECO:0000256" key="14">
    <source>
        <dbReference type="HAMAP-Rule" id="MF_01973"/>
    </source>
</evidence>
<dbReference type="FunFam" id="3.40.50.300:FF:000021">
    <property type="entry name" value="Lon protease homolog"/>
    <property type="match status" value="1"/>
</dbReference>
<dbReference type="Gene3D" id="2.30.130.40">
    <property type="entry name" value="LON domain-like"/>
    <property type="match status" value="1"/>
</dbReference>
<dbReference type="NCBIfam" id="TIGR00763">
    <property type="entry name" value="lon"/>
    <property type="match status" value="1"/>
</dbReference>
<keyword evidence="23" id="KW-1185">Reference proteome</keyword>
<evidence type="ECO:0000256" key="16">
    <source>
        <dbReference type="PIRSR" id="PIRSR001174-1"/>
    </source>
</evidence>
<feature type="domain" description="Lon N-terminal" evidence="21">
    <location>
        <begin position="9"/>
        <end position="202"/>
    </location>
</feature>
<comment type="induction">
    <text evidence="14">By heat shock.</text>
</comment>
<dbReference type="PIRSF" id="PIRSF001174">
    <property type="entry name" value="Lon_proteas"/>
    <property type="match status" value="1"/>
</dbReference>
<keyword evidence="3 14" id="KW-0645">Protease</keyword>
<dbReference type="InterPro" id="IPR027417">
    <property type="entry name" value="P-loop_NTPase"/>
</dbReference>
<dbReference type="CDD" id="cd19500">
    <property type="entry name" value="RecA-like_Lon"/>
    <property type="match status" value="1"/>
</dbReference>
<dbReference type="SMART" id="SM00382">
    <property type="entry name" value="AAA"/>
    <property type="match status" value="1"/>
</dbReference>
<keyword evidence="7 14" id="KW-0067">ATP-binding</keyword>
<dbReference type="EC" id="3.4.21.53" evidence="11 14"/>
<dbReference type="InterPro" id="IPR027543">
    <property type="entry name" value="Lon_bac"/>
</dbReference>
<dbReference type="OrthoDB" id="9803599at2"/>
<dbReference type="InterPro" id="IPR003111">
    <property type="entry name" value="Lon_prtase_N"/>
</dbReference>
<feature type="active site" evidence="14 16">
    <location>
        <position position="719"/>
    </location>
</feature>
<dbReference type="Pfam" id="PF05362">
    <property type="entry name" value="Lon_C"/>
    <property type="match status" value="1"/>
</dbReference>
<dbReference type="PROSITE" id="PS01046">
    <property type="entry name" value="LON_SER"/>
    <property type="match status" value="1"/>
</dbReference>
<evidence type="ECO:0000256" key="4">
    <source>
        <dbReference type="ARBA" id="ARBA00022741"/>
    </source>
</evidence>
<evidence type="ECO:0000259" key="20">
    <source>
        <dbReference type="PROSITE" id="PS51786"/>
    </source>
</evidence>
<dbReference type="GO" id="GO:0005737">
    <property type="term" value="C:cytoplasm"/>
    <property type="evidence" value="ECO:0007669"/>
    <property type="project" value="UniProtKB-SubCell"/>
</dbReference>
<dbReference type="InterPro" id="IPR027065">
    <property type="entry name" value="Lon_Prtase"/>
</dbReference>
<dbReference type="Proteomes" id="UP000616595">
    <property type="component" value="Unassembled WGS sequence"/>
</dbReference>
<dbReference type="PRINTS" id="PR00830">
    <property type="entry name" value="ENDOLAPTASE"/>
</dbReference>
<dbReference type="Gene3D" id="3.30.230.10">
    <property type="match status" value="1"/>
</dbReference>
<evidence type="ECO:0000256" key="6">
    <source>
        <dbReference type="ARBA" id="ARBA00022825"/>
    </source>
</evidence>
<comment type="function">
    <text evidence="10 14">ATP-dependent serine protease that mediates the selective degradation of mutant and abnormal proteins as well as certain short-lived regulatory proteins. Required for cellular homeostasis and for survival from DNA damage and developmental changes induced by stress. Degrades polypeptides processively to yield small peptide fragments that are 5 to 10 amino acids long. Binds to DNA in a double-stranded, site-specific manner.</text>
</comment>
<accession>A0A923HS67</accession>
<evidence type="ECO:0000256" key="15">
    <source>
        <dbReference type="PIRNR" id="PIRNR001174"/>
    </source>
</evidence>
<keyword evidence="4 14" id="KW-0547">Nucleotide-binding</keyword>
<dbReference type="InterPro" id="IPR015947">
    <property type="entry name" value="PUA-like_sf"/>
</dbReference>
<dbReference type="InterPro" id="IPR020568">
    <property type="entry name" value="Ribosomal_Su5_D2-typ_SF"/>
</dbReference>
<dbReference type="InterPro" id="IPR004815">
    <property type="entry name" value="Lon_bac/euk-typ"/>
</dbReference>
<comment type="catalytic activity">
    <reaction evidence="9 14 15 18">
        <text>Hydrolysis of proteins in presence of ATP.</text>
        <dbReference type="EC" id="3.4.21.53"/>
    </reaction>
</comment>
<evidence type="ECO:0000256" key="9">
    <source>
        <dbReference type="ARBA" id="ARBA00050665"/>
    </source>
</evidence>
<dbReference type="GO" id="GO:0006515">
    <property type="term" value="P:protein quality control for misfolded or incompletely synthesized proteins"/>
    <property type="evidence" value="ECO:0007669"/>
    <property type="project" value="UniProtKB-UniRule"/>
</dbReference>